<evidence type="ECO:0000256" key="7">
    <source>
        <dbReference type="SAM" id="MobiDB-lite"/>
    </source>
</evidence>
<evidence type="ECO:0000256" key="4">
    <source>
        <dbReference type="ARBA" id="ARBA00035256"/>
    </source>
</evidence>
<keyword evidence="2 5" id="KW-0689">Ribosomal protein</keyword>
<dbReference type="GO" id="GO:0003735">
    <property type="term" value="F:structural constituent of ribosome"/>
    <property type="evidence" value="ECO:0007669"/>
    <property type="project" value="InterPro"/>
</dbReference>
<evidence type="ECO:0000313" key="9">
    <source>
        <dbReference type="Proteomes" id="UP000664277"/>
    </source>
</evidence>
<dbReference type="PANTHER" id="PTHR12534:SF0">
    <property type="entry name" value="SMALL RIBOSOMAL SUBUNIT PROTEIN US2M"/>
    <property type="match status" value="1"/>
</dbReference>
<dbReference type="GO" id="GO:0022627">
    <property type="term" value="C:cytosolic small ribosomal subunit"/>
    <property type="evidence" value="ECO:0007669"/>
    <property type="project" value="TreeGrafter"/>
</dbReference>
<organism evidence="8 9">
    <name type="scientific">Candidatus Obscuribacter phosphatis</name>
    <dbReference type="NCBI Taxonomy" id="1906157"/>
    <lineage>
        <taxon>Bacteria</taxon>
        <taxon>Bacillati</taxon>
        <taxon>Candidatus Melainabacteria</taxon>
        <taxon>Candidatus Obscuribacterales</taxon>
        <taxon>Candidatus Obscuribacteraceae</taxon>
        <taxon>Candidatus Obscuribacter</taxon>
    </lineage>
</organism>
<dbReference type="AlphaFoldDB" id="A0A8J7PH04"/>
<gene>
    <name evidence="5 8" type="primary">rpsB</name>
    <name evidence="8" type="ORF">J0M35_06390</name>
</gene>
<keyword evidence="3 5" id="KW-0687">Ribonucleoprotein</keyword>
<dbReference type="InterPro" id="IPR005706">
    <property type="entry name" value="Ribosomal_uS2_bac/mit/plastid"/>
</dbReference>
<dbReference type="Gene3D" id="1.10.287.610">
    <property type="entry name" value="Helix hairpin bin"/>
    <property type="match status" value="1"/>
</dbReference>
<dbReference type="Gene3D" id="3.40.50.10490">
    <property type="entry name" value="Glucose-6-phosphate isomerase like protein, domain 1"/>
    <property type="match status" value="1"/>
</dbReference>
<feature type="region of interest" description="Disordered" evidence="7">
    <location>
        <begin position="225"/>
        <end position="270"/>
    </location>
</feature>
<dbReference type="InterPro" id="IPR023591">
    <property type="entry name" value="Ribosomal_uS2_flav_dom_sf"/>
</dbReference>
<evidence type="ECO:0000256" key="3">
    <source>
        <dbReference type="ARBA" id="ARBA00023274"/>
    </source>
</evidence>
<dbReference type="Proteomes" id="UP000664277">
    <property type="component" value="Unassembled WGS sequence"/>
</dbReference>
<evidence type="ECO:0000256" key="5">
    <source>
        <dbReference type="HAMAP-Rule" id="MF_00291"/>
    </source>
</evidence>
<dbReference type="HAMAP" id="MF_00291_B">
    <property type="entry name" value="Ribosomal_uS2_B"/>
    <property type="match status" value="1"/>
</dbReference>
<dbReference type="SUPFAM" id="SSF52313">
    <property type="entry name" value="Ribosomal protein S2"/>
    <property type="match status" value="1"/>
</dbReference>
<dbReference type="PANTHER" id="PTHR12534">
    <property type="entry name" value="30S RIBOSOMAL PROTEIN S2 PROKARYOTIC AND ORGANELLAR"/>
    <property type="match status" value="1"/>
</dbReference>
<dbReference type="PROSITE" id="PS00962">
    <property type="entry name" value="RIBOSOMAL_S2_1"/>
    <property type="match status" value="1"/>
</dbReference>
<sequence>MPVASMRQLLEAGVHFGHQTRRWNPKMRPYIYGERNGIYIIDLEQTTRALDRACEFVRKAASEKKNIIFVGTKKQAAEIVEEEAKRCGAHFVNRRWLGGMLTNFETIRLRINRLKELEEMRDTGDFYRRGKKEQSMLNRELTKLEKSLGGIKTMRGKPDLLFIIDQKRELIAVSEAKKIGIATVGIIDTNCDPDGIDYVIPGNDDSIRSIKLITSKIADSILEGKQGQAYSSPAEEKAWKEPEPQMASVGAAAGEHADAPDAFGDDEAKA</sequence>
<dbReference type="InterPro" id="IPR001865">
    <property type="entry name" value="Ribosomal_uS2"/>
</dbReference>
<feature type="compositionally biased region" description="Basic and acidic residues" evidence="7">
    <location>
        <begin position="234"/>
        <end position="243"/>
    </location>
</feature>
<evidence type="ECO:0000313" key="8">
    <source>
        <dbReference type="EMBL" id="MBN8659973.1"/>
    </source>
</evidence>
<evidence type="ECO:0000256" key="6">
    <source>
        <dbReference type="RuleBase" id="RU003631"/>
    </source>
</evidence>
<dbReference type="Pfam" id="PF00318">
    <property type="entry name" value="Ribosomal_S2"/>
    <property type="match status" value="1"/>
</dbReference>
<comment type="similarity">
    <text evidence="1 5 6">Belongs to the universal ribosomal protein uS2 family.</text>
</comment>
<dbReference type="EMBL" id="JAFLCK010000006">
    <property type="protein sequence ID" value="MBN8659973.1"/>
    <property type="molecule type" value="Genomic_DNA"/>
</dbReference>
<dbReference type="CDD" id="cd01425">
    <property type="entry name" value="RPS2"/>
    <property type="match status" value="1"/>
</dbReference>
<protein>
    <recommendedName>
        <fullName evidence="4 5">Small ribosomal subunit protein uS2</fullName>
    </recommendedName>
</protein>
<dbReference type="PRINTS" id="PR00395">
    <property type="entry name" value="RIBOSOMALS2"/>
</dbReference>
<name>A0A8J7PH04_9BACT</name>
<comment type="caution">
    <text evidence="8">The sequence shown here is derived from an EMBL/GenBank/DDBJ whole genome shotgun (WGS) entry which is preliminary data.</text>
</comment>
<proteinExistence type="inferred from homology"/>
<reference evidence="8" key="1">
    <citation type="submission" date="2021-02" db="EMBL/GenBank/DDBJ databases">
        <title>Genome-Resolved Metagenomics of a Microbial Community Performing Photosynthetic Biological Nutrient Removal.</title>
        <authorList>
            <person name="Mcdaniel E.A."/>
        </authorList>
    </citation>
    <scope>NUCLEOTIDE SEQUENCE</scope>
    <source>
        <strain evidence="8">UWPOB_OBS1</strain>
    </source>
</reference>
<evidence type="ECO:0000256" key="1">
    <source>
        <dbReference type="ARBA" id="ARBA00006242"/>
    </source>
</evidence>
<dbReference type="GO" id="GO:0006412">
    <property type="term" value="P:translation"/>
    <property type="evidence" value="ECO:0007669"/>
    <property type="project" value="UniProtKB-UniRule"/>
</dbReference>
<dbReference type="NCBIfam" id="TIGR01011">
    <property type="entry name" value="rpsB_bact"/>
    <property type="match status" value="1"/>
</dbReference>
<dbReference type="PROSITE" id="PS00963">
    <property type="entry name" value="RIBOSOMAL_S2_2"/>
    <property type="match status" value="1"/>
</dbReference>
<dbReference type="InterPro" id="IPR018130">
    <property type="entry name" value="Ribosomal_uS2_CS"/>
</dbReference>
<dbReference type="FunFam" id="1.10.287.610:FF:000001">
    <property type="entry name" value="30S ribosomal protein S2"/>
    <property type="match status" value="1"/>
</dbReference>
<evidence type="ECO:0000256" key="2">
    <source>
        <dbReference type="ARBA" id="ARBA00022980"/>
    </source>
</evidence>
<accession>A0A8J7PH04</accession>